<feature type="compositionally biased region" description="Polar residues" evidence="1">
    <location>
        <begin position="59"/>
        <end position="85"/>
    </location>
</feature>
<feature type="compositionally biased region" description="Pro residues" evidence="1">
    <location>
        <begin position="134"/>
        <end position="143"/>
    </location>
</feature>
<name>A0A2G8SMX4_9APHY</name>
<dbReference type="Proteomes" id="UP000230002">
    <property type="component" value="Unassembled WGS sequence"/>
</dbReference>
<feature type="compositionally biased region" description="Basic and acidic residues" evidence="1">
    <location>
        <begin position="101"/>
        <end position="116"/>
    </location>
</feature>
<evidence type="ECO:0000313" key="2">
    <source>
        <dbReference type="EMBL" id="PIL35127.1"/>
    </source>
</evidence>
<proteinExistence type="predicted"/>
<gene>
    <name evidence="2" type="ORF">GSI_02916</name>
</gene>
<feature type="region of interest" description="Disordered" evidence="1">
    <location>
        <begin position="195"/>
        <end position="221"/>
    </location>
</feature>
<feature type="region of interest" description="Disordered" evidence="1">
    <location>
        <begin position="366"/>
        <end position="415"/>
    </location>
</feature>
<evidence type="ECO:0000313" key="3">
    <source>
        <dbReference type="Proteomes" id="UP000230002"/>
    </source>
</evidence>
<reference evidence="2 3" key="1">
    <citation type="journal article" date="2015" name="Sci. Rep.">
        <title>Chromosome-level genome map provides insights into diverse defense mechanisms in the medicinal fungus Ganoderma sinense.</title>
        <authorList>
            <person name="Zhu Y."/>
            <person name="Xu J."/>
            <person name="Sun C."/>
            <person name="Zhou S."/>
            <person name="Xu H."/>
            <person name="Nelson D.R."/>
            <person name="Qian J."/>
            <person name="Song J."/>
            <person name="Luo H."/>
            <person name="Xiang L."/>
            <person name="Li Y."/>
            <person name="Xu Z."/>
            <person name="Ji A."/>
            <person name="Wang L."/>
            <person name="Lu S."/>
            <person name="Hayward A."/>
            <person name="Sun W."/>
            <person name="Li X."/>
            <person name="Schwartz D.C."/>
            <person name="Wang Y."/>
            <person name="Chen S."/>
        </authorList>
    </citation>
    <scope>NUCLEOTIDE SEQUENCE [LARGE SCALE GENOMIC DNA]</scope>
    <source>
        <strain evidence="2 3">ZZ0214-1</strain>
    </source>
</reference>
<keyword evidence="3" id="KW-1185">Reference proteome</keyword>
<organism evidence="2 3">
    <name type="scientific">Ganoderma sinense ZZ0214-1</name>
    <dbReference type="NCBI Taxonomy" id="1077348"/>
    <lineage>
        <taxon>Eukaryota</taxon>
        <taxon>Fungi</taxon>
        <taxon>Dikarya</taxon>
        <taxon>Basidiomycota</taxon>
        <taxon>Agaricomycotina</taxon>
        <taxon>Agaricomycetes</taxon>
        <taxon>Polyporales</taxon>
        <taxon>Polyporaceae</taxon>
        <taxon>Ganoderma</taxon>
    </lineage>
</organism>
<sequence>MPVVPRTSDAGNGTEIASPNVAAKTVVGMVLGILLTYQLIACPHRKRAAAARRVPRNASQAAKTAHTPLSSKATRSFRSCTNVFGWSSPKPAPANRTPGTSEKRAQSQSDSKDGRRTLRALLLPFSSRNSPGAPKTPPTPSQPKPTLLERKGLRALRLNTELLKSEGKQRYPTTPSPMMTPTRKRMGRVFEFASSPLSTPASSSSTLFSAGTPTPTGRRHYKKLDDKLYSDWSNEATYPTSRPPEAMVSPWSPNERQYPYAPYSPISVQWLSDTPRTPPPLYPPPPAYLPEVPVRSDGLGTGSAPMTPTRPSHAYGAEGAACTGSPLVPPVSHIIRRLSEEIDGEIGSWDMPDVRAALASVVTLDRQSPAGDRDEDDVFVIASESDSGEDASSELDSVSLHTATDEYESMEPLTL</sequence>
<feature type="compositionally biased region" description="Low complexity" evidence="1">
    <location>
        <begin position="172"/>
        <end position="181"/>
    </location>
</feature>
<comment type="caution">
    <text evidence="2">The sequence shown here is derived from an EMBL/GenBank/DDBJ whole genome shotgun (WGS) entry which is preliminary data.</text>
</comment>
<accession>A0A2G8SMX4</accession>
<evidence type="ECO:0000256" key="1">
    <source>
        <dbReference type="SAM" id="MobiDB-lite"/>
    </source>
</evidence>
<dbReference type="OrthoDB" id="2756215at2759"/>
<dbReference type="EMBL" id="AYKW01000004">
    <property type="protein sequence ID" value="PIL35127.1"/>
    <property type="molecule type" value="Genomic_DNA"/>
</dbReference>
<feature type="compositionally biased region" description="Low complexity" evidence="1">
    <location>
        <begin position="195"/>
        <end position="209"/>
    </location>
</feature>
<dbReference type="AlphaFoldDB" id="A0A2G8SMX4"/>
<protein>
    <submittedName>
        <fullName evidence="2">Uncharacterized protein</fullName>
    </submittedName>
</protein>
<feature type="region of interest" description="Disordered" evidence="1">
    <location>
        <begin position="51"/>
        <end position="182"/>
    </location>
</feature>